<keyword evidence="3 4" id="KW-0326">Glycosidase</keyword>
<evidence type="ECO:0000256" key="4">
    <source>
        <dbReference type="RuleBase" id="RU361168"/>
    </source>
</evidence>
<comment type="similarity">
    <text evidence="1 4">Belongs to the glycosyl hydrolase 27 family.</text>
</comment>
<evidence type="ECO:0000256" key="3">
    <source>
        <dbReference type="ARBA" id="ARBA00023295"/>
    </source>
</evidence>
<evidence type="ECO:0000256" key="1">
    <source>
        <dbReference type="ARBA" id="ARBA00009743"/>
    </source>
</evidence>
<dbReference type="InterPro" id="IPR000111">
    <property type="entry name" value="Glyco_hydro_27/36_CS"/>
</dbReference>
<dbReference type="OMA" id="NICQWGR"/>
<dbReference type="Gene3D" id="3.20.20.70">
    <property type="entry name" value="Aldolase class I"/>
    <property type="match status" value="1"/>
</dbReference>
<organism evidence="6 7">
    <name type="scientific">Romanomermis culicivorax</name>
    <name type="common">Nematode worm</name>
    <dbReference type="NCBI Taxonomy" id="13658"/>
    <lineage>
        <taxon>Eukaryota</taxon>
        <taxon>Metazoa</taxon>
        <taxon>Ecdysozoa</taxon>
        <taxon>Nematoda</taxon>
        <taxon>Enoplea</taxon>
        <taxon>Dorylaimia</taxon>
        <taxon>Mermithida</taxon>
        <taxon>Mermithoidea</taxon>
        <taxon>Mermithidae</taxon>
        <taxon>Romanomermis</taxon>
    </lineage>
</organism>
<keyword evidence="6" id="KW-1185">Reference proteome</keyword>
<comment type="subunit">
    <text evidence="4">Homodimer.</text>
</comment>
<dbReference type="CDD" id="cd14792">
    <property type="entry name" value="GH27"/>
    <property type="match status" value="1"/>
</dbReference>
<evidence type="ECO:0000313" key="7">
    <source>
        <dbReference type="WBParaSite" id="nRc.2.0.1.t03974-RA"/>
    </source>
</evidence>
<dbReference type="GO" id="GO:0009311">
    <property type="term" value="P:oligosaccharide metabolic process"/>
    <property type="evidence" value="ECO:0007669"/>
    <property type="project" value="TreeGrafter"/>
</dbReference>
<dbReference type="GO" id="GO:0005737">
    <property type="term" value="C:cytoplasm"/>
    <property type="evidence" value="ECO:0007669"/>
    <property type="project" value="TreeGrafter"/>
</dbReference>
<keyword evidence="5" id="KW-0812">Transmembrane</keyword>
<dbReference type="PROSITE" id="PS00512">
    <property type="entry name" value="ALPHA_GALACTOSIDASE"/>
    <property type="match status" value="1"/>
</dbReference>
<dbReference type="GO" id="GO:0004557">
    <property type="term" value="F:alpha-galactosidase activity"/>
    <property type="evidence" value="ECO:0007669"/>
    <property type="project" value="TreeGrafter"/>
</dbReference>
<name>A0A915HQH7_ROMCU</name>
<dbReference type="SUPFAM" id="SSF51011">
    <property type="entry name" value="Glycosyl hydrolase domain"/>
    <property type="match status" value="1"/>
</dbReference>
<dbReference type="Proteomes" id="UP000887565">
    <property type="component" value="Unplaced"/>
</dbReference>
<keyword evidence="5" id="KW-0472">Membrane</keyword>
<dbReference type="InterPro" id="IPR017853">
    <property type="entry name" value="GH"/>
</dbReference>
<dbReference type="Pfam" id="PF16499">
    <property type="entry name" value="Melibiase_2"/>
    <property type="match status" value="1"/>
</dbReference>
<dbReference type="PRINTS" id="PR00740">
    <property type="entry name" value="GLHYDRLASE27"/>
</dbReference>
<dbReference type="PANTHER" id="PTHR11452:SF83">
    <property type="entry name" value="ALPHA-GALACTOSIDASE"/>
    <property type="match status" value="1"/>
</dbReference>
<feature type="transmembrane region" description="Helical" evidence="5">
    <location>
        <begin position="463"/>
        <end position="480"/>
    </location>
</feature>
<dbReference type="EC" id="3.2.1.-" evidence="4"/>
<dbReference type="InterPro" id="IPR002241">
    <property type="entry name" value="Glyco_hydro_27"/>
</dbReference>
<protein>
    <recommendedName>
        <fullName evidence="4">Alpha-galactosidase</fullName>
        <ecNumber evidence="4">3.2.1.-</ecNumber>
    </recommendedName>
</protein>
<dbReference type="PANTHER" id="PTHR11452">
    <property type="entry name" value="ALPHA-GALACTOSIDASE/ALPHA-N-ACETYLGALACTOSAMINIDASE"/>
    <property type="match status" value="1"/>
</dbReference>
<dbReference type="SUPFAM" id="SSF51445">
    <property type="entry name" value="(Trans)glycosidases"/>
    <property type="match status" value="1"/>
</dbReference>
<sequence length="495" mass="58084">MYVVGWLIFFFAQYFYVYALNNGLALKPPMGWLSWTRFMCQVDCKKYPDGCISEKLFTEMADVMANEGYRDVGYIQVNLDDCWMSRKRDSNSRLTADAVRFPHGIKWLAEYMHNRGLKLGIYENYGKKTCMGFPGSEDFMEIDAETFADWDVDMFKFDGCFNDPTKLNDAYPEMGRHLNKTGRNIVYGCSWPYYIRTELKQEPDYKAISKSCNLWRNFDDIQIHWKSIESIIKFYDEHQDHLSIFHGPGHWNDPDMIIIGNPGLTVNQCKAQMALWSIWSAPLLMSNDLRDIKPEFREILLNSKVIAIDQDPLGIMGKKIGSLVNGKVSVYKKKLSKKDGEHEHPHAMVFLNLDEFQVKRITFKLEDYSFAFKKGYLIDDLFAVQNEQSESTPIFLHLKIDEQIEISVPPTGVVMWRLETDRQDATVIRKKMDDRIMPAQIHNDQLLFGDGTYHLMGIRFKDSHVVLCIPFVLFFVYIYFRKSKFFRLKRFYRKL</sequence>
<dbReference type="WBParaSite" id="nRc.2.0.1.t03974-RA">
    <property type="protein sequence ID" value="nRc.2.0.1.t03974-RA"/>
    <property type="gene ID" value="nRc.2.0.1.g03974"/>
</dbReference>
<dbReference type="InterPro" id="IPR013780">
    <property type="entry name" value="Glyco_hydro_b"/>
</dbReference>
<proteinExistence type="inferred from homology"/>
<reference evidence="7" key="1">
    <citation type="submission" date="2022-11" db="UniProtKB">
        <authorList>
            <consortium name="WormBaseParasite"/>
        </authorList>
    </citation>
    <scope>IDENTIFICATION</scope>
</reference>
<keyword evidence="2 4" id="KW-0378">Hydrolase</keyword>
<keyword evidence="5" id="KW-1133">Transmembrane helix</keyword>
<evidence type="ECO:0000256" key="2">
    <source>
        <dbReference type="ARBA" id="ARBA00022801"/>
    </source>
</evidence>
<evidence type="ECO:0000313" key="6">
    <source>
        <dbReference type="Proteomes" id="UP000887565"/>
    </source>
</evidence>
<dbReference type="InterPro" id="IPR013785">
    <property type="entry name" value="Aldolase_TIM"/>
</dbReference>
<dbReference type="AlphaFoldDB" id="A0A915HQH7"/>
<keyword evidence="4" id="KW-1015">Disulfide bond</keyword>
<dbReference type="FunFam" id="3.20.20.70:FF:000197">
    <property type="entry name" value="Alpha-galactosidase"/>
    <property type="match status" value="1"/>
</dbReference>
<dbReference type="GO" id="GO:0016139">
    <property type="term" value="P:glycoside catabolic process"/>
    <property type="evidence" value="ECO:0007669"/>
    <property type="project" value="TreeGrafter"/>
</dbReference>
<accession>A0A915HQH7</accession>
<dbReference type="Gene3D" id="2.60.40.1180">
    <property type="entry name" value="Golgi alpha-mannosidase II"/>
    <property type="match status" value="1"/>
</dbReference>
<evidence type="ECO:0000256" key="5">
    <source>
        <dbReference type="SAM" id="Phobius"/>
    </source>
</evidence>